<dbReference type="Proteomes" id="UP001172102">
    <property type="component" value="Unassembled WGS sequence"/>
</dbReference>
<protein>
    <recommendedName>
        <fullName evidence="3">BTB domain-containing protein</fullName>
    </recommendedName>
</protein>
<dbReference type="AlphaFoldDB" id="A0AA40DNW2"/>
<keyword evidence="2" id="KW-1185">Reference proteome</keyword>
<proteinExistence type="predicted"/>
<organism evidence="1 2">
    <name type="scientific">Lasiosphaeris hirsuta</name>
    <dbReference type="NCBI Taxonomy" id="260670"/>
    <lineage>
        <taxon>Eukaryota</taxon>
        <taxon>Fungi</taxon>
        <taxon>Dikarya</taxon>
        <taxon>Ascomycota</taxon>
        <taxon>Pezizomycotina</taxon>
        <taxon>Sordariomycetes</taxon>
        <taxon>Sordariomycetidae</taxon>
        <taxon>Sordariales</taxon>
        <taxon>Lasiosphaeriaceae</taxon>
        <taxon>Lasiosphaeris</taxon>
    </lineage>
</organism>
<comment type="caution">
    <text evidence="1">The sequence shown here is derived from an EMBL/GenBank/DDBJ whole genome shotgun (WGS) entry which is preliminary data.</text>
</comment>
<gene>
    <name evidence="1" type="ORF">B0H67DRAFT_495276</name>
</gene>
<accession>A0AA40DNW2</accession>
<dbReference type="EMBL" id="JAUKUA010000006">
    <property type="protein sequence ID" value="KAK0707707.1"/>
    <property type="molecule type" value="Genomic_DNA"/>
</dbReference>
<evidence type="ECO:0000313" key="1">
    <source>
        <dbReference type="EMBL" id="KAK0707707.1"/>
    </source>
</evidence>
<name>A0AA40DNW2_9PEZI</name>
<evidence type="ECO:0000313" key="2">
    <source>
        <dbReference type="Proteomes" id="UP001172102"/>
    </source>
</evidence>
<sequence>MTELPDSGAPIINVAYTVKTEPGADEDLPRKATSYHTDADMYVRVRQAEGFALYKVHSDLIAAASPVWRRLVYGGNFPRRGAGKWVVNMLAPEDKTFGLDVVFSIIHFKFHEIPLRPDVSQLYDIATVVEKYQCAHLLVPYMKEWVAGLHWHIVMSGGDNDDEKTMYLAWVLGEGRYFSRVVAKVAYQSTIDEGGNLLNASGQPWKDQQLPDGIINMMATIRADALNKLIPGISIPFQELLAAPMGNVLKFCKAKDASDDIKEQCQLQQLGSLLSGLTGAGLMPLPNPDKYNGSVCELAGKLEKIKVGHFKLPNTKPHSDTHSKCGSHHKQAVADAMPPLVQLSGKIIQELKIRAEKSGAFSIELFQDLRDMEERDPSPEPKEDLAVNGTHFKQVEDFATSPDYYSEGYMSNPVIKVEDADA</sequence>
<evidence type="ECO:0008006" key="3">
    <source>
        <dbReference type="Google" id="ProtNLM"/>
    </source>
</evidence>
<reference evidence="1" key="1">
    <citation type="submission" date="2023-06" db="EMBL/GenBank/DDBJ databases">
        <title>Genome-scale phylogeny and comparative genomics of the fungal order Sordariales.</title>
        <authorList>
            <consortium name="Lawrence Berkeley National Laboratory"/>
            <person name="Hensen N."/>
            <person name="Bonometti L."/>
            <person name="Westerberg I."/>
            <person name="Brannstrom I.O."/>
            <person name="Guillou S."/>
            <person name="Cros-Aarteil S."/>
            <person name="Calhoun S."/>
            <person name="Haridas S."/>
            <person name="Kuo A."/>
            <person name="Mondo S."/>
            <person name="Pangilinan J."/>
            <person name="Riley R."/>
            <person name="Labutti K."/>
            <person name="Andreopoulos B."/>
            <person name="Lipzen A."/>
            <person name="Chen C."/>
            <person name="Yanf M."/>
            <person name="Daum C."/>
            <person name="Ng V."/>
            <person name="Clum A."/>
            <person name="Steindorff A."/>
            <person name="Ohm R."/>
            <person name="Martin F."/>
            <person name="Silar P."/>
            <person name="Natvig D."/>
            <person name="Lalanne C."/>
            <person name="Gautier V."/>
            <person name="Ament-Velasquez S.L."/>
            <person name="Kruys A."/>
            <person name="Hutchinson M.I."/>
            <person name="Powell A.J."/>
            <person name="Barry K."/>
            <person name="Miller A.N."/>
            <person name="Grigoriev I.V."/>
            <person name="Debuchy R."/>
            <person name="Gladieux P."/>
            <person name="Thoren M.H."/>
            <person name="Johannesson H."/>
        </authorList>
    </citation>
    <scope>NUCLEOTIDE SEQUENCE</scope>
    <source>
        <strain evidence="1">SMH4607-1</strain>
    </source>
</reference>